<proteinExistence type="predicted"/>
<feature type="region of interest" description="Disordered" evidence="1">
    <location>
        <begin position="1"/>
        <end position="25"/>
    </location>
</feature>
<evidence type="ECO:0000313" key="3">
    <source>
        <dbReference type="Proteomes" id="UP000220158"/>
    </source>
</evidence>
<feature type="region of interest" description="Disordered" evidence="1">
    <location>
        <begin position="1064"/>
        <end position="1093"/>
    </location>
</feature>
<feature type="compositionally biased region" description="Acidic residues" evidence="1">
    <location>
        <begin position="1066"/>
        <end position="1079"/>
    </location>
</feature>
<dbReference type="RefSeq" id="XP_028534777.1">
    <property type="nucleotide sequence ID" value="XM_028678493.1"/>
</dbReference>
<protein>
    <submittedName>
        <fullName evidence="2">Uncharacterized protein</fullName>
    </submittedName>
</protein>
<dbReference type="OrthoDB" id="387569at2759"/>
<accession>A0A1J1H9X7</accession>
<feature type="compositionally biased region" description="Polar residues" evidence="1">
    <location>
        <begin position="1082"/>
        <end position="1093"/>
    </location>
</feature>
<name>A0A1J1H9X7_PLARL</name>
<reference evidence="2 3" key="1">
    <citation type="submission" date="2015-04" db="EMBL/GenBank/DDBJ databases">
        <authorList>
            <consortium name="Pathogen Informatics"/>
        </authorList>
    </citation>
    <scope>NUCLEOTIDE SEQUENCE [LARGE SCALE GENOMIC DNA]</scope>
    <source>
        <strain evidence="2 3">SGS1</strain>
    </source>
</reference>
<dbReference type="GeneID" id="39737917"/>
<dbReference type="VEuPathDB" id="PlasmoDB:PRELSG_1267300"/>
<dbReference type="KEGG" id="prel:PRELSG_1267300"/>
<gene>
    <name evidence="2" type="ORF">PRELSG_1267300</name>
</gene>
<evidence type="ECO:0000256" key="1">
    <source>
        <dbReference type="SAM" id="MobiDB-lite"/>
    </source>
</evidence>
<sequence>MENISFNSYTAKSPQNSPSFNNIHDKGVLKDDNLNEIYDISTKLKSYYESFSHENNEILNFKLKIKNDLNILNCYNQKNINTSNIDDRVSSFESNIKNRVKINVNFEEIGINNSECGLITSRYGYQNNINDNSDILLNKHIDKSLNVQAFNARFSEHSIKKKNANICDIFKYKNYYNKYNSVCNDLKDTNKFFKTSEIKLNDIHFYHFNKIEDEVRANITIANNSYSSINCKNNNVSNIYNTTTTTTNNSNQVNDIDNTKYQNNGNKFTNKEYIHEEKNKEEQNNGAVNVCYQFDNKNSENIHHSDSVNELCENIKKISNLNESNEECKNINNNENVKLYEQNNESYECTTVNGLNENKNYLIKQHNNSKTDDDSNNIYKVNIITEEEKKIEESYQNINENNISALKKRKKKKKIQNLKNIKKNKLPNRMKQKRNFNAPYSNIRNYNFNFGIRKNNIEIYNGYIKRNALYKLNRNLASYKSKFSNCINTFKVFRNNNSKLNRTSINKKKKKKKIKKKKLNIGKEEKLSCSNSIFLDNQKVNFQNMDYNSNSLRRGNNFNLNSYSSSKLDKNYTYNNNLGNRIRRNINDDELCYNTDDNCIFRNMRRKKKKKITYFCSNNYFCKYLSDDDLTYENYCNYFLSNESVEKMNVSSYLHYFKILNKKKFKKRINSSIQKLDFNYDAFINSICNTNNIKKKIKLNENNELSNEEDINEKIFHHDLKHNNDSLNDRCTLTTCYDKILKNKQIKTKYIDCYRKVLLICRKILRQQNERIIIEDNICDFNNEKFSESNDNNNSDNNSNDINNNNNYNNNNSNDNIINNDINNNNFNINDNNNNDNNKDNFNINDYINNDNNNSNFNIDDYINNDINNSNFNINNNNSNGNNNDNFNINDYINNDNNTNNNNVNISNINNSHLIDKEASGLKKHSLDIFNKEKNEYDERIYDGVIKEKVEYEEKIEVCDYEKKCNRSSLNGNFQCSEEYNEDKDKNEFNEIESNTNEHNIEDNNEKPEQIQENDELNNFNDNKDEITECNYDEDINNFYVKDEVKEWNGNDTDEINELEIKELESIDDENNELDEEDIKGETSSENNESTLRLPSNDVDAVKSMNENIINNSNFTCLTNENSIKAEAKVKIKNKNIQKNEVKDKGRKRKKNNSIKKNDEIVKVYGDIIKENTTNFLYKNFVIPKKSHNYTYLNYKEIKEYLKNLTVLKSGVNWKTYKIEDLPSELYKNIRPINQRVTGFKTVLLVDELFEKLWEFPLTDMIKIRTVTRGDQFIGDIRIDFYYRQSERTLCRACGRHILKQKFATEHYQRNINCWKEVMWRLGIPELHYYNSVRNDFFDPRIASIDNNNEQLLLDRALILYNQELIKKATDFVNEELKYYEDNAINKESKKSKGNSCLELDILVLDDNNILLPTMKSELDEPYFEISAIYPSNGFADENYSKNFCFIKITFNKLGGMVLRDLFTLECEFLVDWGDNLLIQAKKYTLHEIYNNSDSYDVNLRNLYDQGFAYLRCNVPQKSYGKVNLKVRIPKTVWHYWEAIADETSKVSYEFLDKNNMHRHLLFCSYLDNINKNFTTYIKNSYKNNYAFDFINNQSNYTKSEEDYSQGNVLDKKTKSNVSESLNNKIIPYNFSSPKAEINDLNNLNTRMLYNQNNTYNNIDYPLINNIPYQNYQNFNINNVHNDSDTNYSKNFDQFNTHLESNF</sequence>
<feature type="region of interest" description="Disordered" evidence="1">
    <location>
        <begin position="788"/>
        <end position="819"/>
    </location>
</feature>
<organism evidence="2 3">
    <name type="scientific">Plasmodium relictum</name>
    <dbReference type="NCBI Taxonomy" id="85471"/>
    <lineage>
        <taxon>Eukaryota</taxon>
        <taxon>Sar</taxon>
        <taxon>Alveolata</taxon>
        <taxon>Apicomplexa</taxon>
        <taxon>Aconoidasida</taxon>
        <taxon>Haemosporida</taxon>
        <taxon>Plasmodiidae</taxon>
        <taxon>Plasmodium</taxon>
        <taxon>Plasmodium (Haemamoeba)</taxon>
    </lineage>
</organism>
<dbReference type="Proteomes" id="UP000220158">
    <property type="component" value="Chromosome 12"/>
</dbReference>
<evidence type="ECO:0000313" key="2">
    <source>
        <dbReference type="EMBL" id="CRH01778.1"/>
    </source>
</evidence>
<dbReference type="EMBL" id="LN835307">
    <property type="protein sequence ID" value="CRH01778.1"/>
    <property type="molecule type" value="Genomic_DNA"/>
</dbReference>
<feature type="compositionally biased region" description="Polar residues" evidence="1">
    <location>
        <begin position="1"/>
        <end position="22"/>
    </location>
</feature>
<feature type="compositionally biased region" description="Low complexity" evidence="1">
    <location>
        <begin position="789"/>
        <end position="819"/>
    </location>
</feature>
<dbReference type="OMA" id="ANICDIF"/>
<keyword evidence="3" id="KW-1185">Reference proteome</keyword>